<evidence type="ECO:0000313" key="7">
    <source>
        <dbReference type="EMBL" id="AYF00177.1"/>
    </source>
</evidence>
<dbReference type="InterPro" id="IPR005801">
    <property type="entry name" value="ADC_synthase"/>
</dbReference>
<dbReference type="Pfam" id="PF00425">
    <property type="entry name" value="Chorismate_bind"/>
    <property type="match status" value="1"/>
</dbReference>
<dbReference type="InterPro" id="IPR015890">
    <property type="entry name" value="Chorismate_C"/>
</dbReference>
<evidence type="ECO:0000256" key="3">
    <source>
        <dbReference type="ARBA" id="ARBA00012824"/>
    </source>
</evidence>
<dbReference type="InterPro" id="IPR004561">
    <property type="entry name" value="IsoChor_synthase"/>
</dbReference>
<dbReference type="GO" id="GO:0009697">
    <property type="term" value="P:salicylic acid biosynthetic process"/>
    <property type="evidence" value="ECO:0007669"/>
    <property type="project" value="TreeGrafter"/>
</dbReference>
<organism evidence="7 8">
    <name type="scientific">Paracoccus yeei</name>
    <dbReference type="NCBI Taxonomy" id="147645"/>
    <lineage>
        <taxon>Bacteria</taxon>
        <taxon>Pseudomonadati</taxon>
        <taxon>Pseudomonadota</taxon>
        <taxon>Alphaproteobacteria</taxon>
        <taxon>Rhodobacterales</taxon>
        <taxon>Paracoccaceae</taxon>
        <taxon>Paracoccus</taxon>
    </lineage>
</organism>
<dbReference type="Gene3D" id="3.60.120.10">
    <property type="entry name" value="Anthranilate synthase"/>
    <property type="match status" value="1"/>
</dbReference>
<evidence type="ECO:0000256" key="5">
    <source>
        <dbReference type="ARBA" id="ARBA00041564"/>
    </source>
</evidence>
<proteinExistence type="inferred from homology"/>
<protein>
    <recommendedName>
        <fullName evidence="3">isochorismate synthase</fullName>
        <ecNumber evidence="3">5.4.4.2</ecNumber>
    </recommendedName>
    <alternativeName>
        <fullName evidence="5">Isochorismate mutase</fullName>
    </alternativeName>
</protein>
<dbReference type="AlphaFoldDB" id="A0A386UHR0"/>
<dbReference type="GO" id="GO:0008909">
    <property type="term" value="F:isochorismate synthase activity"/>
    <property type="evidence" value="ECO:0007669"/>
    <property type="project" value="UniProtKB-EC"/>
</dbReference>
<evidence type="ECO:0000259" key="6">
    <source>
        <dbReference type="Pfam" id="PF00425"/>
    </source>
</evidence>
<evidence type="ECO:0000256" key="1">
    <source>
        <dbReference type="ARBA" id="ARBA00000799"/>
    </source>
</evidence>
<dbReference type="EMBL" id="CP031078">
    <property type="protein sequence ID" value="AYF00177.1"/>
    <property type="molecule type" value="Genomic_DNA"/>
</dbReference>
<evidence type="ECO:0000256" key="2">
    <source>
        <dbReference type="ARBA" id="ARBA00005297"/>
    </source>
</evidence>
<reference evidence="8" key="1">
    <citation type="submission" date="2018-07" db="EMBL/GenBank/DDBJ databases">
        <title>Genome Structure of the Opportunistic Pathogen Paracoccus yeei (Alphaproteobacteria) and Identification of Putative Virulence Factors.</title>
        <authorList>
            <person name="Lasek R."/>
            <person name="Szuplewska M."/>
            <person name="Mitura M."/>
            <person name="Decewicz P."/>
            <person name="Chmielowska C."/>
            <person name="Pawlot A."/>
            <person name="Sentkowska D."/>
            <person name="Czarnecki J."/>
            <person name="Bartosik D."/>
        </authorList>
    </citation>
    <scope>NUCLEOTIDE SEQUENCE [LARGE SCALE GENOMIC DNA]</scope>
    <source>
        <strain evidence="8">CCUG 32053</strain>
    </source>
</reference>
<dbReference type="EC" id="5.4.4.2" evidence="3"/>
<feature type="domain" description="Chorismate-utilising enzyme C-terminal" evidence="6">
    <location>
        <begin position="118"/>
        <end position="379"/>
    </location>
</feature>
<name>A0A386UHR0_9RHOB</name>
<dbReference type="Proteomes" id="UP000272010">
    <property type="component" value="Chromosome"/>
</dbReference>
<keyword evidence="4 7" id="KW-0413">Isomerase</keyword>
<accession>A0A386UHR0</accession>
<evidence type="ECO:0000313" key="8">
    <source>
        <dbReference type="Proteomes" id="UP000272010"/>
    </source>
</evidence>
<gene>
    <name evidence="7" type="ORF">PY32053_00493</name>
</gene>
<comment type="similarity">
    <text evidence="2">Belongs to the isochorismate synthase family.</text>
</comment>
<dbReference type="PANTHER" id="PTHR42839">
    <property type="entry name" value="ISOCHORISMATE SYNTHASE ENTC"/>
    <property type="match status" value="1"/>
</dbReference>
<dbReference type="PANTHER" id="PTHR42839:SF2">
    <property type="entry name" value="ISOCHORISMATE SYNTHASE ENTC"/>
    <property type="match status" value="1"/>
</dbReference>
<comment type="catalytic activity">
    <reaction evidence="1">
        <text>chorismate = isochorismate</text>
        <dbReference type="Rhea" id="RHEA:18985"/>
        <dbReference type="ChEBI" id="CHEBI:29748"/>
        <dbReference type="ChEBI" id="CHEBI:29780"/>
        <dbReference type="EC" id="5.4.4.2"/>
    </reaction>
</comment>
<sequence length="404" mass="42028">MNIRMSEAPEILAPLDDDPVLFAFQGPHGRVQGRGAPVQVPRGGADTVAARVGQALSGALPGAMIGGALPFDRTQADCLWLCNRAAPQPAAAARPAAAVPGAEQRPDWRLTAEPEPAAYARAVARALAIMQDEAGRVGALEKIVLARSLRAESGAPIAVEALMERLAQDASVTAFRVALPPRGRQTRQLCGATPELLLSKTGALIASHPLAGSARRLADPEADRAAAQVLARSDKDQREHALVVESILDVLSPWCRSLSAPEGTQLTTTRSMWHLGTRIEGMLKDPEMPSVVLAALLHPTPAVCGVPMARANALIHDLEPVPRDFYAGAVGWCDARGDGAWYVAIRCAEIAGATARLYAGAGIVPGSDPMAEAAETGAKFGAFLAALGLPPDAGLAGLAPNEVE</sequence>
<evidence type="ECO:0000256" key="4">
    <source>
        <dbReference type="ARBA" id="ARBA00023235"/>
    </source>
</evidence>
<dbReference type="NCBIfam" id="TIGR00543">
    <property type="entry name" value="isochor_syn"/>
    <property type="match status" value="1"/>
</dbReference>
<dbReference type="SUPFAM" id="SSF56322">
    <property type="entry name" value="ADC synthase"/>
    <property type="match status" value="1"/>
</dbReference>